<dbReference type="AlphaFoldDB" id="A0A5B7IS08"/>
<dbReference type="OrthoDB" id="47172at2759"/>
<dbReference type="Proteomes" id="UP000324222">
    <property type="component" value="Unassembled WGS sequence"/>
</dbReference>
<comment type="caution">
    <text evidence="1">The sequence shown here is derived from an EMBL/GenBank/DDBJ whole genome shotgun (WGS) entry which is preliminary data.</text>
</comment>
<evidence type="ECO:0000313" key="1">
    <source>
        <dbReference type="EMBL" id="MPC87450.1"/>
    </source>
</evidence>
<dbReference type="EMBL" id="VSRR010074543">
    <property type="protein sequence ID" value="MPC87450.1"/>
    <property type="molecule type" value="Genomic_DNA"/>
</dbReference>
<reference evidence="1 2" key="1">
    <citation type="submission" date="2019-05" db="EMBL/GenBank/DDBJ databases">
        <title>Another draft genome of Portunus trituberculatus and its Hox gene families provides insights of decapod evolution.</title>
        <authorList>
            <person name="Jeong J.-H."/>
            <person name="Song I."/>
            <person name="Kim S."/>
            <person name="Choi T."/>
            <person name="Kim D."/>
            <person name="Ryu S."/>
            <person name="Kim W."/>
        </authorList>
    </citation>
    <scope>NUCLEOTIDE SEQUENCE [LARGE SCALE GENOMIC DNA]</scope>
    <source>
        <tissue evidence="1">Muscle</tissue>
    </source>
</reference>
<organism evidence="1 2">
    <name type="scientific">Portunus trituberculatus</name>
    <name type="common">Swimming crab</name>
    <name type="synonym">Neptunus trituberculatus</name>
    <dbReference type="NCBI Taxonomy" id="210409"/>
    <lineage>
        <taxon>Eukaryota</taxon>
        <taxon>Metazoa</taxon>
        <taxon>Ecdysozoa</taxon>
        <taxon>Arthropoda</taxon>
        <taxon>Crustacea</taxon>
        <taxon>Multicrustacea</taxon>
        <taxon>Malacostraca</taxon>
        <taxon>Eumalacostraca</taxon>
        <taxon>Eucarida</taxon>
        <taxon>Decapoda</taxon>
        <taxon>Pleocyemata</taxon>
        <taxon>Brachyura</taxon>
        <taxon>Eubrachyura</taxon>
        <taxon>Portunoidea</taxon>
        <taxon>Portunidae</taxon>
        <taxon>Portuninae</taxon>
        <taxon>Portunus</taxon>
    </lineage>
</organism>
<accession>A0A5B7IS08</accession>
<evidence type="ECO:0000313" key="2">
    <source>
        <dbReference type="Proteomes" id="UP000324222"/>
    </source>
</evidence>
<name>A0A5B7IS08_PORTR</name>
<protein>
    <submittedName>
        <fullName evidence="1">Uncharacterized protein</fullName>
    </submittedName>
</protein>
<keyword evidence="2" id="KW-1185">Reference proteome</keyword>
<proteinExistence type="predicted"/>
<sequence>MPDEGDLRAVVWTALTEVQERMRAELQAQRNNIRDVGMAEHQRQPVRLGSVNPCSPVPAWMLPEGVEADVTGSWVSHTLASLLQEVARESPYDALDTPNEHSVVVVSALLDHTWQRLNTGE</sequence>
<gene>
    <name evidence="1" type="ORF">E2C01_082312</name>
</gene>